<dbReference type="SUPFAM" id="SSF51735">
    <property type="entry name" value="NAD(P)-binding Rossmann-fold domains"/>
    <property type="match status" value="1"/>
</dbReference>
<dbReference type="InterPro" id="IPR036291">
    <property type="entry name" value="NAD(P)-bd_dom_sf"/>
</dbReference>
<dbReference type="EMBL" id="UINC01007008">
    <property type="protein sequence ID" value="SVA30918.1"/>
    <property type="molecule type" value="Genomic_DNA"/>
</dbReference>
<evidence type="ECO:0000313" key="1">
    <source>
        <dbReference type="EMBL" id="SVA30918.1"/>
    </source>
</evidence>
<proteinExistence type="predicted"/>
<gene>
    <name evidence="1" type="ORF">METZ01_LOCUS83772</name>
</gene>
<sequence>MNLTILIVGLGGLGSVLLELLARSSLSCRLIVGSRNRLHGTACCNLAKLGAQAQGYDPDIDFIHLDLDEPKATIKTIQSISPDIIVCTATRQSWWLPRQLPAPRASRFKSAGFGLWLPLHLSLPTALMRILHSADYRGFTLIAPFPDVVNCILNRIGLSPTCGIGNVDEIATKVRGLAAAKLRAPIDEVTVTLVGHHALEKCAFDGSPEAVPYFLRVDHNGRDVTKEVKAPELLMEPFSLPEGPPTHFLTAGSAVRLITALGSDRSVRLHAPGPNGLPGGYPVLASMSGVTVPEIDGLSLSDAIHINEQSHQFDGIERIEEDGTVIFTENVVTTARDELGFNCSRLEPHEVETRAQELLSKFQAYAKGFGMVF</sequence>
<dbReference type="Gene3D" id="3.40.50.720">
    <property type="entry name" value="NAD(P)-binding Rossmann-like Domain"/>
    <property type="match status" value="1"/>
</dbReference>
<dbReference type="AlphaFoldDB" id="A0A381UTG6"/>
<protein>
    <recommendedName>
        <fullName evidence="2">Saccharopine dehydrogenase NADP binding domain-containing protein</fullName>
    </recommendedName>
</protein>
<accession>A0A381UTG6</accession>
<name>A0A381UTG6_9ZZZZ</name>
<evidence type="ECO:0008006" key="2">
    <source>
        <dbReference type="Google" id="ProtNLM"/>
    </source>
</evidence>
<organism evidence="1">
    <name type="scientific">marine metagenome</name>
    <dbReference type="NCBI Taxonomy" id="408172"/>
    <lineage>
        <taxon>unclassified sequences</taxon>
        <taxon>metagenomes</taxon>
        <taxon>ecological metagenomes</taxon>
    </lineage>
</organism>
<reference evidence="1" key="1">
    <citation type="submission" date="2018-05" db="EMBL/GenBank/DDBJ databases">
        <authorList>
            <person name="Lanie J.A."/>
            <person name="Ng W.-L."/>
            <person name="Kazmierczak K.M."/>
            <person name="Andrzejewski T.M."/>
            <person name="Davidsen T.M."/>
            <person name="Wayne K.J."/>
            <person name="Tettelin H."/>
            <person name="Glass J.I."/>
            <person name="Rusch D."/>
            <person name="Podicherti R."/>
            <person name="Tsui H.-C.T."/>
            <person name="Winkler M.E."/>
        </authorList>
    </citation>
    <scope>NUCLEOTIDE SEQUENCE</scope>
</reference>